<dbReference type="SUPFAM" id="SSF53850">
    <property type="entry name" value="Periplasmic binding protein-like II"/>
    <property type="match status" value="1"/>
</dbReference>
<dbReference type="InterPro" id="IPR022498">
    <property type="entry name" value="ABC_trnspt_W-bd_WtpA"/>
</dbReference>
<sequence>MKKLICVWLFLGFGLLFAKENIIVFHAGSLAVPFSKIEKVFEDKYPQYDVQREVSGSRKAARKISDLNRAADVVASADYKVIDNLLVPKNAKFNAQFATNEMAIAYTPKSKFASEINADNWTEIFLRDGVKVGHSNPNSDPCGYRSVFVTKLAESYYKKDGFYNKLLGYKDAYKNGAENKSKVIVRPKETDLLALLEAHAIDYLYIYKSVAAQHGLKYVTLPKEVSLKDEEFNNLYKNVTFKISGKKPGEYIGKTAGAMVYGITIPENEKSPQNRAGAVAFVNFVLSSEGQKIMFENGQGVIDPAVITGDSSILKK</sequence>
<dbReference type="CDD" id="cd13540">
    <property type="entry name" value="PBP2_ModA_WtpA"/>
    <property type="match status" value="1"/>
</dbReference>
<dbReference type="GO" id="GO:0030973">
    <property type="term" value="F:molybdate ion binding"/>
    <property type="evidence" value="ECO:0007669"/>
    <property type="project" value="TreeGrafter"/>
</dbReference>
<gene>
    <name evidence="2" type="ORF">MNB_SV-5-312</name>
</gene>
<proteinExistence type="inferred from homology"/>
<protein>
    <submittedName>
        <fullName evidence="2">Tungstate ABC transporter, periplasmic substrate-binding protein WtpA</fullName>
    </submittedName>
</protein>
<comment type="similarity">
    <text evidence="1">Belongs to the bacterial solute-binding protein 1 family. WtpA subfamily.</text>
</comment>
<reference evidence="2" key="1">
    <citation type="submission" date="2016-10" db="EMBL/GenBank/DDBJ databases">
        <authorList>
            <person name="de Groot N.N."/>
        </authorList>
    </citation>
    <scope>NUCLEOTIDE SEQUENCE</scope>
</reference>
<dbReference type="GO" id="GO:0015689">
    <property type="term" value="P:molybdate ion transport"/>
    <property type="evidence" value="ECO:0007669"/>
    <property type="project" value="TreeGrafter"/>
</dbReference>
<organism evidence="2">
    <name type="scientific">hydrothermal vent metagenome</name>
    <dbReference type="NCBI Taxonomy" id="652676"/>
    <lineage>
        <taxon>unclassified sequences</taxon>
        <taxon>metagenomes</taxon>
        <taxon>ecological metagenomes</taxon>
    </lineage>
</organism>
<evidence type="ECO:0000313" key="2">
    <source>
        <dbReference type="EMBL" id="SFZ98908.1"/>
    </source>
</evidence>
<dbReference type="AlphaFoldDB" id="A0A1W1EFX5"/>
<dbReference type="EMBL" id="FPKX01000067">
    <property type="protein sequence ID" value="SFZ98908.1"/>
    <property type="molecule type" value="Genomic_DNA"/>
</dbReference>
<evidence type="ECO:0000256" key="1">
    <source>
        <dbReference type="ARBA" id="ARBA00009438"/>
    </source>
</evidence>
<dbReference type="NCBIfam" id="TIGR03730">
    <property type="entry name" value="tungstate_WtpA"/>
    <property type="match status" value="1"/>
</dbReference>
<dbReference type="NCBIfam" id="NF003196">
    <property type="entry name" value="PRK04168.1"/>
    <property type="match status" value="1"/>
</dbReference>
<dbReference type="InterPro" id="IPR050682">
    <property type="entry name" value="ModA/WtpA"/>
</dbReference>
<dbReference type="PANTHER" id="PTHR30632:SF16">
    <property type="entry name" value="MOLYBDATE_TUNGSTATE-BINDING PROTEIN WTPA"/>
    <property type="match status" value="1"/>
</dbReference>
<dbReference type="Pfam" id="PF13531">
    <property type="entry name" value="SBP_bac_11"/>
    <property type="match status" value="1"/>
</dbReference>
<accession>A0A1W1EFX5</accession>
<dbReference type="PANTHER" id="PTHR30632">
    <property type="entry name" value="MOLYBDATE-BINDING PERIPLASMIC PROTEIN"/>
    <property type="match status" value="1"/>
</dbReference>
<name>A0A1W1EFX5_9ZZZZ</name>
<dbReference type="Gene3D" id="3.40.190.10">
    <property type="entry name" value="Periplasmic binding protein-like II"/>
    <property type="match status" value="2"/>
</dbReference>
<dbReference type="GO" id="GO:1901359">
    <property type="term" value="F:tungstate binding"/>
    <property type="evidence" value="ECO:0007669"/>
    <property type="project" value="InterPro"/>
</dbReference>